<dbReference type="PROSITE" id="PS50076">
    <property type="entry name" value="DNAJ_2"/>
    <property type="match status" value="1"/>
</dbReference>
<accession>A0A0P1KSD9</accession>
<dbReference type="SMART" id="SM00271">
    <property type="entry name" value="DnaJ"/>
    <property type="match status" value="1"/>
</dbReference>
<name>A0A0P1KSD9_9SACH</name>
<dbReference type="Pfam" id="PF00226">
    <property type="entry name" value="DnaJ"/>
    <property type="match status" value="1"/>
</dbReference>
<dbReference type="PANTHER" id="PTHR44144">
    <property type="entry name" value="DNAJ HOMOLOG SUBFAMILY C MEMBER 9"/>
    <property type="match status" value="1"/>
</dbReference>
<dbReference type="InterPro" id="IPR036869">
    <property type="entry name" value="J_dom_sf"/>
</dbReference>
<dbReference type="InterPro" id="IPR052594">
    <property type="entry name" value="J_domain-containing_protein"/>
</dbReference>
<dbReference type="SUPFAM" id="SSF46565">
    <property type="entry name" value="Chaperone J-domain"/>
    <property type="match status" value="1"/>
</dbReference>
<reference evidence="3" key="1">
    <citation type="submission" date="2015-10" db="EMBL/GenBank/DDBJ databases">
        <authorList>
            <person name="Devillers H."/>
        </authorList>
    </citation>
    <scope>NUCLEOTIDE SEQUENCE [LARGE SCALE GENOMIC DNA]</scope>
</reference>
<dbReference type="Proteomes" id="UP000236544">
    <property type="component" value="Unassembled WGS sequence"/>
</dbReference>
<dbReference type="OrthoDB" id="110024at2759"/>
<dbReference type="GO" id="GO:0031072">
    <property type="term" value="F:heat shock protein binding"/>
    <property type="evidence" value="ECO:0007669"/>
    <property type="project" value="TreeGrafter"/>
</dbReference>
<dbReference type="GO" id="GO:0005634">
    <property type="term" value="C:nucleus"/>
    <property type="evidence" value="ECO:0007669"/>
    <property type="project" value="TreeGrafter"/>
</dbReference>
<dbReference type="CDD" id="cd06257">
    <property type="entry name" value="DnaJ"/>
    <property type="match status" value="1"/>
</dbReference>
<protein>
    <submittedName>
        <fullName evidence="2">LAQU0S06e04940g1_1</fullName>
    </submittedName>
</protein>
<organism evidence="2 3">
    <name type="scientific">Lachancea quebecensis</name>
    <dbReference type="NCBI Taxonomy" id="1654605"/>
    <lineage>
        <taxon>Eukaryota</taxon>
        <taxon>Fungi</taxon>
        <taxon>Dikarya</taxon>
        <taxon>Ascomycota</taxon>
        <taxon>Saccharomycotina</taxon>
        <taxon>Saccharomycetes</taxon>
        <taxon>Saccharomycetales</taxon>
        <taxon>Saccharomycetaceae</taxon>
        <taxon>Lachancea</taxon>
    </lineage>
</organism>
<dbReference type="Gene3D" id="1.10.287.110">
    <property type="entry name" value="DnaJ domain"/>
    <property type="match status" value="1"/>
</dbReference>
<evidence type="ECO:0000313" key="2">
    <source>
        <dbReference type="EMBL" id="CUS22739.1"/>
    </source>
</evidence>
<keyword evidence="3" id="KW-1185">Reference proteome</keyword>
<evidence type="ECO:0000259" key="1">
    <source>
        <dbReference type="PROSITE" id="PS50076"/>
    </source>
</evidence>
<dbReference type="AlphaFoldDB" id="A0A0P1KSD9"/>
<proteinExistence type="predicted"/>
<gene>
    <name evidence="2" type="ORF">LAQU0_S06e04940g</name>
</gene>
<dbReference type="PANTHER" id="PTHR44144:SF1">
    <property type="entry name" value="DNAJ HOMOLOG SUBFAMILY C MEMBER 9"/>
    <property type="match status" value="1"/>
</dbReference>
<dbReference type="PRINTS" id="PR00625">
    <property type="entry name" value="JDOMAIN"/>
</dbReference>
<feature type="domain" description="J" evidence="1">
    <location>
        <begin position="49"/>
        <end position="113"/>
    </location>
</feature>
<dbReference type="InterPro" id="IPR001623">
    <property type="entry name" value="DnaJ_domain"/>
</dbReference>
<dbReference type="GO" id="GO:0005737">
    <property type="term" value="C:cytoplasm"/>
    <property type="evidence" value="ECO:0007669"/>
    <property type="project" value="TreeGrafter"/>
</dbReference>
<sequence>MLVHTFFKSEKLKILWCREFAQALLRGRYTVKFIKMSNGDTNIPFPDIDPYEVLGVKESATEKELKKCYRTLMLRCHPDKTKDWTPEAKERFHKIQFAFEVLDKFKDTYDKTGSVEACFKDSDLADWKDLFDTDIAINKDTIAADKTAYRGSADESQDICDSWRANAQGKIKKRYSPDEDQFTLLFQEVPHIEANESDEAYLFDLVSELLKKGEITDSDGSFERWTKNRKKYLRAIQKKLSKEEKLAQEMLSQMEERNAVSDEAELKRAIQKKNKNSFDSLISRLESQAKGKAKRRTHAELDDEEFEKIRSKISKRRG</sequence>
<dbReference type="EMBL" id="LN890530">
    <property type="protein sequence ID" value="CUS22739.1"/>
    <property type="molecule type" value="Genomic_DNA"/>
</dbReference>
<evidence type="ECO:0000313" key="3">
    <source>
        <dbReference type="Proteomes" id="UP000236544"/>
    </source>
</evidence>